<gene>
    <name evidence="1" type="ORF">G6F64_001817</name>
</gene>
<proteinExistence type="predicted"/>
<name>A0A9P6XHD8_RHIOR</name>
<evidence type="ECO:0000313" key="2">
    <source>
        <dbReference type="Proteomes" id="UP000716291"/>
    </source>
</evidence>
<comment type="caution">
    <text evidence="1">The sequence shown here is derived from an EMBL/GenBank/DDBJ whole genome shotgun (WGS) entry which is preliminary data.</text>
</comment>
<protein>
    <submittedName>
        <fullName evidence="1">Uncharacterized protein</fullName>
    </submittedName>
</protein>
<dbReference type="AlphaFoldDB" id="A0A9P6XHD8"/>
<dbReference type="Proteomes" id="UP000716291">
    <property type="component" value="Unassembled WGS sequence"/>
</dbReference>
<keyword evidence="2" id="KW-1185">Reference proteome</keyword>
<dbReference type="EMBL" id="JAANQT010000147">
    <property type="protein sequence ID" value="KAG1313985.1"/>
    <property type="molecule type" value="Genomic_DNA"/>
</dbReference>
<sequence length="99" mass="11254">MEEMDRSGAVNKLSLPGLRKYQVKAIQAVVIIHKGVGRFRTAARSATEIYNDILYINEEGEQEGDLQQTLERVRHLDIYGSVTGKKTGWGHQRLMTYAF</sequence>
<evidence type="ECO:0000313" key="1">
    <source>
        <dbReference type="EMBL" id="KAG1313985.1"/>
    </source>
</evidence>
<reference evidence="1" key="1">
    <citation type="journal article" date="2020" name="Microb. Genom.">
        <title>Genetic diversity of clinical and environmental Mucorales isolates obtained from an investigation of mucormycosis cases among solid organ transplant recipients.</title>
        <authorList>
            <person name="Nguyen M.H."/>
            <person name="Kaul D."/>
            <person name="Muto C."/>
            <person name="Cheng S.J."/>
            <person name="Richter R.A."/>
            <person name="Bruno V.M."/>
            <person name="Liu G."/>
            <person name="Beyhan S."/>
            <person name="Sundermann A.J."/>
            <person name="Mounaud S."/>
            <person name="Pasculle A.W."/>
            <person name="Nierman W.C."/>
            <person name="Driscoll E."/>
            <person name="Cumbie R."/>
            <person name="Clancy C.J."/>
            <person name="Dupont C.L."/>
        </authorList>
    </citation>
    <scope>NUCLEOTIDE SEQUENCE</scope>
    <source>
        <strain evidence="1">GL11</strain>
    </source>
</reference>
<dbReference type="OrthoDB" id="2267579at2759"/>
<organism evidence="1 2">
    <name type="scientific">Rhizopus oryzae</name>
    <name type="common">Mucormycosis agent</name>
    <name type="synonym">Rhizopus arrhizus var. delemar</name>
    <dbReference type="NCBI Taxonomy" id="64495"/>
    <lineage>
        <taxon>Eukaryota</taxon>
        <taxon>Fungi</taxon>
        <taxon>Fungi incertae sedis</taxon>
        <taxon>Mucoromycota</taxon>
        <taxon>Mucoromycotina</taxon>
        <taxon>Mucoromycetes</taxon>
        <taxon>Mucorales</taxon>
        <taxon>Mucorineae</taxon>
        <taxon>Rhizopodaceae</taxon>
        <taxon>Rhizopus</taxon>
    </lineage>
</organism>
<accession>A0A9P6XHD8</accession>